<organism evidence="1 2">
    <name type="scientific">Sellimonas catena</name>
    <dbReference type="NCBI Taxonomy" id="2994035"/>
    <lineage>
        <taxon>Bacteria</taxon>
        <taxon>Bacillati</taxon>
        <taxon>Bacillota</taxon>
        <taxon>Clostridia</taxon>
        <taxon>Lachnospirales</taxon>
        <taxon>Lachnospiraceae</taxon>
        <taxon>Sellimonas</taxon>
    </lineage>
</organism>
<dbReference type="InterPro" id="IPR024211">
    <property type="entry name" value="DUF3841"/>
</dbReference>
<evidence type="ECO:0008006" key="3">
    <source>
        <dbReference type="Google" id="ProtNLM"/>
    </source>
</evidence>
<gene>
    <name evidence="1" type="ORF">Selli2_00720</name>
</gene>
<protein>
    <recommendedName>
        <fullName evidence="3">DUF3841 domain-containing protein</fullName>
    </recommendedName>
</protein>
<dbReference type="AlphaFoldDB" id="A0A9W6CAP6"/>
<dbReference type="Proteomes" id="UP001145094">
    <property type="component" value="Unassembled WGS sequence"/>
</dbReference>
<reference evidence="1" key="2">
    <citation type="submission" date="2022-11" db="EMBL/GenBank/DDBJ databases">
        <title>Draft genome sequence of Sellimonas catena strain 18CBH55.</title>
        <authorList>
            <person name="Hisatomi A."/>
            <person name="Ohkuma M."/>
            <person name="Sakamoto M."/>
        </authorList>
    </citation>
    <scope>NUCLEOTIDE SEQUENCE</scope>
    <source>
        <strain evidence="1">18CBH55</strain>
    </source>
</reference>
<name>A0A9W6CAP6_9FIRM</name>
<reference evidence="1" key="1">
    <citation type="submission" date="2022-11" db="EMBL/GenBank/DDBJ databases">
        <title>Draft genome sequence of Sellimonas catena strain 18CBH55.</title>
        <authorList>
            <person name="Atsushi H."/>
            <person name="Moriya O."/>
            <person name="Mitsuo S."/>
        </authorList>
    </citation>
    <scope>NUCLEOTIDE SEQUENCE</scope>
    <source>
        <strain evidence="1">18CBH55</strain>
    </source>
</reference>
<dbReference type="RefSeq" id="WP_281844179.1">
    <property type="nucleotide sequence ID" value="NZ_BSCH01000001.1"/>
</dbReference>
<proteinExistence type="predicted"/>
<evidence type="ECO:0000313" key="1">
    <source>
        <dbReference type="EMBL" id="GLG88646.1"/>
    </source>
</evidence>
<accession>A0A9W6CAP6</accession>
<evidence type="ECO:0000313" key="2">
    <source>
        <dbReference type="Proteomes" id="UP001145094"/>
    </source>
</evidence>
<reference evidence="1" key="3">
    <citation type="journal article" date="2023" name="Int. J. Syst. Evol. Microbiol.">
        <title>Sellimonas catena sp. nov., isolated from human faeces.</title>
        <authorList>
            <person name="Hisatomi A."/>
            <person name="Ohkuma M."/>
            <person name="Sakamoto M."/>
        </authorList>
    </citation>
    <scope>NUCLEOTIDE SEQUENCE</scope>
    <source>
        <strain evidence="1">18CBH55</strain>
    </source>
</reference>
<dbReference type="Pfam" id="PF12952">
    <property type="entry name" value="DUF3841"/>
    <property type="match status" value="1"/>
</dbReference>
<sequence length="193" mass="22677">MDYRHQTITLFSSQADPVLRAIVKDGVCYSKAAYVRRKYGESSPIFLTAYDWYVRHAEALVPKPEDAEFPYWAFTDTYNVDTSAGGNILTLEVPMEEVVFFQVKDWNKILCLTLIGESEAEEDEFRQELSARGLHTTDIMLTSFYPEWKQKILNSWNRLFRFHEEMLQAGPEQIHDMQAGLWRIKKEWIRKPV</sequence>
<comment type="caution">
    <text evidence="1">The sequence shown here is derived from an EMBL/GenBank/DDBJ whole genome shotgun (WGS) entry which is preliminary data.</text>
</comment>
<dbReference type="EMBL" id="BSCH01000001">
    <property type="protein sequence ID" value="GLG88646.1"/>
    <property type="molecule type" value="Genomic_DNA"/>
</dbReference>